<name>A0A224Y550_9ACAR</name>
<sequence length="111" mass="12917">MPSPSLLRRRIKRPHENLAPAETDVLTPVTSLLVYHVFAKFFRQHVHIAKKSIFLLITIFGPRDCLLALDKSSGYSYYTSIYSISIDLCIFRKCSYIEIVIFFPLRVPKQR</sequence>
<evidence type="ECO:0000313" key="1">
    <source>
        <dbReference type="EMBL" id="MAA12667.1"/>
    </source>
</evidence>
<protein>
    <submittedName>
        <fullName evidence="1">Uncharacterized protein</fullName>
    </submittedName>
</protein>
<accession>A0A224Y550</accession>
<organism evidence="1">
    <name type="scientific">Rhipicephalus zambeziensis</name>
    <dbReference type="NCBI Taxonomy" id="60191"/>
    <lineage>
        <taxon>Eukaryota</taxon>
        <taxon>Metazoa</taxon>
        <taxon>Ecdysozoa</taxon>
        <taxon>Arthropoda</taxon>
        <taxon>Chelicerata</taxon>
        <taxon>Arachnida</taxon>
        <taxon>Acari</taxon>
        <taxon>Parasitiformes</taxon>
        <taxon>Ixodida</taxon>
        <taxon>Ixodoidea</taxon>
        <taxon>Ixodidae</taxon>
        <taxon>Rhipicephalinae</taxon>
        <taxon>Rhipicephalus</taxon>
        <taxon>Rhipicephalus</taxon>
    </lineage>
</organism>
<dbReference type="AlphaFoldDB" id="A0A224Y550"/>
<reference evidence="1" key="1">
    <citation type="journal article" date="2017" name="Parasit. Vectors">
        <title>Sialotranscriptomics of Rhipicephalus zambeziensis reveals intricate expression profiles of secretory proteins and suggests tight temporal transcriptional regulation during blood-feeding.</title>
        <authorList>
            <person name="de Castro M.H."/>
            <person name="de Klerk D."/>
            <person name="Pienaar R."/>
            <person name="Rees D.J.G."/>
            <person name="Mans B.J."/>
        </authorList>
    </citation>
    <scope>NUCLEOTIDE SEQUENCE</scope>
    <source>
        <tissue evidence="1">Salivary glands</tissue>
    </source>
</reference>
<proteinExistence type="predicted"/>
<dbReference type="EMBL" id="GFPF01001521">
    <property type="protein sequence ID" value="MAA12667.1"/>
    <property type="molecule type" value="Transcribed_RNA"/>
</dbReference>